<sequence>MTDKYEKELRQILKEYEFKMIRISKNGHEIWRLPDGHHFNCNGPNSSLGRRSWRNNIGNLRNLIKKHSIRKPILPLTNKRNEKQMNTTKTIMSIALTKVQIDLKAKDLEKKRKRIQNAIDVDGEGSTAQIHEIENIDKKLIILAQQLTKFTGKTVPSPKIENNTISTQKSKGKDMPKKKRKYETWTESDSFMLKELVSKGGTVKNIARQLKRTESNTKSKMKNLGIGVKTAREKRLKELDDIQPSTLPLPIIVSSPVSQIKNDRDHFFIIRFPSGKEASIPISKSKAEEYALKILADEL</sequence>
<dbReference type="EMBL" id="LAZR01013900">
    <property type="protein sequence ID" value="KKM19826.1"/>
    <property type="molecule type" value="Genomic_DNA"/>
</dbReference>
<accession>A0A0F9HWM1</accession>
<evidence type="ECO:0000313" key="2">
    <source>
        <dbReference type="EMBL" id="KKM19826.1"/>
    </source>
</evidence>
<feature type="compositionally biased region" description="Polar residues" evidence="1">
    <location>
        <begin position="160"/>
        <end position="169"/>
    </location>
</feature>
<name>A0A0F9HWM1_9ZZZZ</name>
<gene>
    <name evidence="2" type="ORF">LCGC14_1651690</name>
</gene>
<reference evidence="2" key="1">
    <citation type="journal article" date="2015" name="Nature">
        <title>Complex archaea that bridge the gap between prokaryotes and eukaryotes.</title>
        <authorList>
            <person name="Spang A."/>
            <person name="Saw J.H."/>
            <person name="Jorgensen S.L."/>
            <person name="Zaremba-Niedzwiedzka K."/>
            <person name="Martijn J."/>
            <person name="Lind A.E."/>
            <person name="van Eijk R."/>
            <person name="Schleper C."/>
            <person name="Guy L."/>
            <person name="Ettema T.J."/>
        </authorList>
    </citation>
    <scope>NUCLEOTIDE SEQUENCE</scope>
</reference>
<protein>
    <recommendedName>
        <fullName evidence="3">Myb-like domain-containing protein</fullName>
    </recommendedName>
</protein>
<dbReference type="AlphaFoldDB" id="A0A0F9HWM1"/>
<evidence type="ECO:0008006" key="3">
    <source>
        <dbReference type="Google" id="ProtNLM"/>
    </source>
</evidence>
<organism evidence="2">
    <name type="scientific">marine sediment metagenome</name>
    <dbReference type="NCBI Taxonomy" id="412755"/>
    <lineage>
        <taxon>unclassified sequences</taxon>
        <taxon>metagenomes</taxon>
        <taxon>ecological metagenomes</taxon>
    </lineage>
</organism>
<proteinExistence type="predicted"/>
<comment type="caution">
    <text evidence="2">The sequence shown here is derived from an EMBL/GenBank/DDBJ whole genome shotgun (WGS) entry which is preliminary data.</text>
</comment>
<evidence type="ECO:0000256" key="1">
    <source>
        <dbReference type="SAM" id="MobiDB-lite"/>
    </source>
</evidence>
<feature type="region of interest" description="Disordered" evidence="1">
    <location>
        <begin position="154"/>
        <end position="181"/>
    </location>
</feature>